<evidence type="ECO:0000256" key="2">
    <source>
        <dbReference type="ARBA" id="ARBA00012438"/>
    </source>
</evidence>
<dbReference type="InterPro" id="IPR003594">
    <property type="entry name" value="HATPase_dom"/>
</dbReference>
<evidence type="ECO:0000256" key="6">
    <source>
        <dbReference type="ARBA" id="ARBA00022777"/>
    </source>
</evidence>
<keyword evidence="7" id="KW-0067">ATP-binding</keyword>
<comment type="caution">
    <text evidence="10">The sequence shown here is derived from an EMBL/GenBank/DDBJ whole genome shotgun (WGS) entry which is preliminary data.</text>
</comment>
<dbReference type="InterPro" id="IPR019734">
    <property type="entry name" value="TPR_rpt"/>
</dbReference>
<evidence type="ECO:0000256" key="4">
    <source>
        <dbReference type="ARBA" id="ARBA00022679"/>
    </source>
</evidence>
<sequence length="647" mass="74726">MKRLFIPVLFIICLHLQAQKPNGGLQLYPLRYFVDTDNFGKEYLEDLEKSIEKIKTDTIRFMAINDLGYHYHTRNLQKSLEIINQGLEEVRSAENVLWEGRMQASEGAILLRMEELDHAELVLRSALQKIPEAETWFLFTNLGYVYERRGELAKAFEFATETLKLGEKYQNKKAIAIAYSDMSNLFWKQGKFEKGVEYGKKSLALFEERGLHDLDFDFTLHVLGNNLVELHRFNEALPYFQKSAMIGEKYGFYNNLSDTYIALSELYSQTGELEKAEKSGKEALKYAELLQNDFMVTRSLLSLGKLKNQEGNFESSIAYLQSSIRTAGDDFGDMYYLSLMYKELSKAFEGRNNFKESFEAYKKYHELNQLVFNAEADQRIAQLQTEMEVSQKENTILLQMSRLRQQNVIQVFTLVLVGVMLLFLFILYRYFIRRKRYSLILEKQNKEKEFLLKEIHHRVKNNLETISSLLSLQTSQIEDQELHDIMIESQNRVQSMGMIHQNLYQGENLAAIEMKNYFEDLGGFIIDSFNATNRIVLKCEMSPLELDVDRAIPIGLIVNELITNSLKYAFPDKMIGAITICLKETDSHLYLELADNGVGMDKNMDIKGTGFGTQLVQLLTQQLDGKVTLTTHGGTKVFFEFQINSAA</sequence>
<evidence type="ECO:0000256" key="5">
    <source>
        <dbReference type="ARBA" id="ARBA00022741"/>
    </source>
</evidence>
<dbReference type="Gene3D" id="3.30.565.10">
    <property type="entry name" value="Histidine kinase-like ATPase, C-terminal domain"/>
    <property type="match status" value="1"/>
</dbReference>
<evidence type="ECO:0000256" key="3">
    <source>
        <dbReference type="ARBA" id="ARBA00022553"/>
    </source>
</evidence>
<dbReference type="PANTHER" id="PTHR41523">
    <property type="entry name" value="TWO-COMPONENT SYSTEM SENSOR PROTEIN"/>
    <property type="match status" value="1"/>
</dbReference>
<dbReference type="Pfam" id="PF13424">
    <property type="entry name" value="TPR_12"/>
    <property type="match status" value="2"/>
</dbReference>
<dbReference type="RefSeq" id="WP_106135396.1">
    <property type="nucleotide sequence ID" value="NZ_PVTR01000017.1"/>
</dbReference>
<evidence type="ECO:0000313" key="10">
    <source>
        <dbReference type="EMBL" id="PRY84741.1"/>
    </source>
</evidence>
<organism evidence="10 11">
    <name type="scientific">Mongoliibacter ruber</name>
    <dbReference type="NCBI Taxonomy" id="1750599"/>
    <lineage>
        <taxon>Bacteria</taxon>
        <taxon>Pseudomonadati</taxon>
        <taxon>Bacteroidota</taxon>
        <taxon>Cytophagia</taxon>
        <taxon>Cytophagales</taxon>
        <taxon>Cyclobacteriaceae</taxon>
        <taxon>Mongoliibacter</taxon>
    </lineage>
</organism>
<dbReference type="AlphaFoldDB" id="A0A2T0WDG8"/>
<dbReference type="SMART" id="SM00387">
    <property type="entry name" value="HATPase_c"/>
    <property type="match status" value="1"/>
</dbReference>
<name>A0A2T0WDG8_9BACT</name>
<evidence type="ECO:0000259" key="9">
    <source>
        <dbReference type="PROSITE" id="PS50109"/>
    </source>
</evidence>
<dbReference type="GO" id="GO:0004673">
    <property type="term" value="F:protein histidine kinase activity"/>
    <property type="evidence" value="ECO:0007669"/>
    <property type="project" value="UniProtKB-EC"/>
</dbReference>
<keyword evidence="5" id="KW-0547">Nucleotide-binding</keyword>
<dbReference type="OrthoDB" id="9767435at2"/>
<dbReference type="InterPro" id="IPR011990">
    <property type="entry name" value="TPR-like_helical_dom_sf"/>
</dbReference>
<gene>
    <name evidence="10" type="ORF">CLW00_11718</name>
</gene>
<dbReference type="Proteomes" id="UP000238157">
    <property type="component" value="Unassembled WGS sequence"/>
</dbReference>
<proteinExistence type="predicted"/>
<evidence type="ECO:0000256" key="7">
    <source>
        <dbReference type="ARBA" id="ARBA00022840"/>
    </source>
</evidence>
<keyword evidence="4" id="KW-0808">Transferase</keyword>
<keyword evidence="8" id="KW-1133">Transmembrane helix</keyword>
<dbReference type="InterPro" id="IPR011495">
    <property type="entry name" value="Sig_transdc_His_kin_sub2_dim/P"/>
</dbReference>
<evidence type="ECO:0000256" key="1">
    <source>
        <dbReference type="ARBA" id="ARBA00000085"/>
    </source>
</evidence>
<dbReference type="Gene3D" id="1.25.40.10">
    <property type="entry name" value="Tetratricopeptide repeat domain"/>
    <property type="match status" value="2"/>
</dbReference>
<dbReference type="Gene3D" id="3.30.450.20">
    <property type="entry name" value="PAS domain"/>
    <property type="match status" value="1"/>
</dbReference>
<keyword evidence="3" id="KW-0597">Phosphoprotein</keyword>
<dbReference type="PROSITE" id="PS50109">
    <property type="entry name" value="HIS_KIN"/>
    <property type="match status" value="1"/>
</dbReference>
<feature type="domain" description="Histidine kinase" evidence="9">
    <location>
        <begin position="454"/>
        <end position="645"/>
    </location>
</feature>
<keyword evidence="11" id="KW-1185">Reference proteome</keyword>
<protein>
    <recommendedName>
        <fullName evidence="2">histidine kinase</fullName>
        <ecNumber evidence="2">2.7.13.3</ecNumber>
    </recommendedName>
</protein>
<dbReference type="EMBL" id="PVTR01000017">
    <property type="protein sequence ID" value="PRY84741.1"/>
    <property type="molecule type" value="Genomic_DNA"/>
</dbReference>
<accession>A0A2T0WDG8</accession>
<keyword evidence="8" id="KW-0472">Membrane</keyword>
<feature type="transmembrane region" description="Helical" evidence="8">
    <location>
        <begin position="408"/>
        <end position="431"/>
    </location>
</feature>
<dbReference type="PANTHER" id="PTHR41523:SF8">
    <property type="entry name" value="ETHYLENE RESPONSE SENSOR PROTEIN"/>
    <property type="match status" value="1"/>
</dbReference>
<evidence type="ECO:0000256" key="8">
    <source>
        <dbReference type="SAM" id="Phobius"/>
    </source>
</evidence>
<evidence type="ECO:0000313" key="11">
    <source>
        <dbReference type="Proteomes" id="UP000238157"/>
    </source>
</evidence>
<dbReference type="InterPro" id="IPR036890">
    <property type="entry name" value="HATPase_C_sf"/>
</dbReference>
<dbReference type="SMART" id="SM00028">
    <property type="entry name" value="TPR"/>
    <property type="match status" value="7"/>
</dbReference>
<reference evidence="10 11" key="1">
    <citation type="submission" date="2018-03" db="EMBL/GenBank/DDBJ databases">
        <title>Genomic Encyclopedia of Archaeal and Bacterial Type Strains, Phase II (KMG-II): from individual species to whole genera.</title>
        <authorList>
            <person name="Goeker M."/>
        </authorList>
    </citation>
    <scope>NUCLEOTIDE SEQUENCE [LARGE SCALE GENOMIC DNA]</scope>
    <source>
        <strain evidence="10 11">DSM 27929</strain>
    </source>
</reference>
<comment type="catalytic activity">
    <reaction evidence="1">
        <text>ATP + protein L-histidine = ADP + protein N-phospho-L-histidine.</text>
        <dbReference type="EC" id="2.7.13.3"/>
    </reaction>
</comment>
<dbReference type="SUPFAM" id="SSF48452">
    <property type="entry name" value="TPR-like"/>
    <property type="match status" value="2"/>
</dbReference>
<dbReference type="Pfam" id="PF02518">
    <property type="entry name" value="HATPase_c"/>
    <property type="match status" value="1"/>
</dbReference>
<dbReference type="SUPFAM" id="SSF55874">
    <property type="entry name" value="ATPase domain of HSP90 chaperone/DNA topoisomerase II/histidine kinase"/>
    <property type="match status" value="1"/>
</dbReference>
<dbReference type="Pfam" id="PF07568">
    <property type="entry name" value="HisKA_2"/>
    <property type="match status" value="1"/>
</dbReference>
<dbReference type="EC" id="2.7.13.3" evidence="2"/>
<keyword evidence="8" id="KW-0812">Transmembrane</keyword>
<dbReference type="GO" id="GO:0005524">
    <property type="term" value="F:ATP binding"/>
    <property type="evidence" value="ECO:0007669"/>
    <property type="project" value="UniProtKB-KW"/>
</dbReference>
<dbReference type="InterPro" id="IPR005467">
    <property type="entry name" value="His_kinase_dom"/>
</dbReference>
<keyword evidence="6 10" id="KW-0418">Kinase</keyword>